<dbReference type="Gene3D" id="3.40.50.720">
    <property type="entry name" value="NAD(P)-binding Rossmann-like Domain"/>
    <property type="match status" value="1"/>
</dbReference>
<dbReference type="InterPro" id="IPR036291">
    <property type="entry name" value="NAD(P)-bd_dom_sf"/>
</dbReference>
<dbReference type="OrthoDB" id="1933717at2759"/>
<gene>
    <name evidence="4" type="ORF">AK830_g188</name>
</gene>
<sequence length="295" mass="31785">MSLPGSTLTNVIHHETYPGISPSRPEVSQTGRTVLVAGGTTGIGFSISQSFAAAGAAKVIIVGRRQEVLDASVAKIAAEYPGVKFLGYACDVADDAAVDKLWSGFTKDGILIDVLVICAAVISPAHTILGLGKEVVWREFVVNVKAPLDLAERFWKQKGRDPSRKLSLVYVSTNAAHDFATAGSWPNYSATKNSATLLLQQAAKDIAATDMQVISFNPGLHYTDFVSSAFEKDAAPWDDIKLPGDFAVWAASDEAQFLHGRFVWALWDVNKLKAGPVRERIDKEDTFLKVGIHGV</sequence>
<dbReference type="STRING" id="78410.A0A0P7BWL6"/>
<evidence type="ECO:0000256" key="3">
    <source>
        <dbReference type="ARBA" id="ARBA00023002"/>
    </source>
</evidence>
<comment type="similarity">
    <text evidence="1">Belongs to the short-chain dehydrogenases/reductases (SDR) family.</text>
</comment>
<organism evidence="4 5">
    <name type="scientific">Neonectria ditissima</name>
    <dbReference type="NCBI Taxonomy" id="78410"/>
    <lineage>
        <taxon>Eukaryota</taxon>
        <taxon>Fungi</taxon>
        <taxon>Dikarya</taxon>
        <taxon>Ascomycota</taxon>
        <taxon>Pezizomycotina</taxon>
        <taxon>Sordariomycetes</taxon>
        <taxon>Hypocreomycetidae</taxon>
        <taxon>Hypocreales</taxon>
        <taxon>Nectriaceae</taxon>
        <taxon>Neonectria</taxon>
    </lineage>
</organism>
<evidence type="ECO:0000256" key="1">
    <source>
        <dbReference type="ARBA" id="ARBA00006484"/>
    </source>
</evidence>
<protein>
    <submittedName>
        <fullName evidence="4">Uncharacterized protein</fullName>
    </submittedName>
</protein>
<dbReference type="InterPro" id="IPR002347">
    <property type="entry name" value="SDR_fam"/>
</dbReference>
<reference evidence="4 5" key="1">
    <citation type="submission" date="2015-09" db="EMBL/GenBank/DDBJ databases">
        <title>Draft genome of a European isolate of the apple canker pathogen Neonectria ditissima.</title>
        <authorList>
            <person name="Gomez-Cortecero A."/>
            <person name="Harrison R.J."/>
            <person name="Armitage A.D."/>
        </authorList>
    </citation>
    <scope>NUCLEOTIDE SEQUENCE [LARGE SCALE GENOMIC DNA]</scope>
    <source>
        <strain evidence="4 5">R09/05</strain>
    </source>
</reference>
<dbReference type="EMBL" id="LKCW01000001">
    <property type="protein sequence ID" value="KPM46349.1"/>
    <property type="molecule type" value="Genomic_DNA"/>
</dbReference>
<keyword evidence="3" id="KW-0560">Oxidoreductase</keyword>
<dbReference type="PRINTS" id="PR00081">
    <property type="entry name" value="GDHRDH"/>
</dbReference>
<keyword evidence="5" id="KW-1185">Reference proteome</keyword>
<evidence type="ECO:0000256" key="2">
    <source>
        <dbReference type="ARBA" id="ARBA00022857"/>
    </source>
</evidence>
<evidence type="ECO:0000313" key="4">
    <source>
        <dbReference type="EMBL" id="KPM46349.1"/>
    </source>
</evidence>
<comment type="caution">
    <text evidence="4">The sequence shown here is derived from an EMBL/GenBank/DDBJ whole genome shotgun (WGS) entry which is preliminary data.</text>
</comment>
<dbReference type="GO" id="GO:0016491">
    <property type="term" value="F:oxidoreductase activity"/>
    <property type="evidence" value="ECO:0007669"/>
    <property type="project" value="UniProtKB-KW"/>
</dbReference>
<proteinExistence type="inferred from homology"/>
<dbReference type="PROSITE" id="PS00061">
    <property type="entry name" value="ADH_SHORT"/>
    <property type="match status" value="1"/>
</dbReference>
<dbReference type="SUPFAM" id="SSF51735">
    <property type="entry name" value="NAD(P)-binding Rossmann-fold domains"/>
    <property type="match status" value="1"/>
</dbReference>
<dbReference type="Pfam" id="PF00106">
    <property type="entry name" value="adh_short"/>
    <property type="match status" value="1"/>
</dbReference>
<name>A0A0P7BWL6_9HYPO</name>
<dbReference type="CDD" id="cd05233">
    <property type="entry name" value="SDR_c"/>
    <property type="match status" value="1"/>
</dbReference>
<dbReference type="InterPro" id="IPR020904">
    <property type="entry name" value="Sc_DH/Rdtase_CS"/>
</dbReference>
<evidence type="ECO:0000313" key="5">
    <source>
        <dbReference type="Proteomes" id="UP000050424"/>
    </source>
</evidence>
<dbReference type="AlphaFoldDB" id="A0A0P7BWL6"/>
<dbReference type="Proteomes" id="UP000050424">
    <property type="component" value="Unassembled WGS sequence"/>
</dbReference>
<dbReference type="PANTHER" id="PTHR42901:SF1">
    <property type="entry name" value="ALCOHOL DEHYDROGENASE"/>
    <property type="match status" value="1"/>
</dbReference>
<accession>A0A0P7BWL6</accession>
<dbReference type="PANTHER" id="PTHR42901">
    <property type="entry name" value="ALCOHOL DEHYDROGENASE"/>
    <property type="match status" value="1"/>
</dbReference>
<keyword evidence="2" id="KW-0521">NADP</keyword>